<dbReference type="Gene3D" id="1.20.1250.20">
    <property type="entry name" value="MFS general substrate transporter like domains"/>
    <property type="match status" value="1"/>
</dbReference>
<keyword evidence="5" id="KW-1185">Reference proteome</keyword>
<dbReference type="SUPFAM" id="SSF103473">
    <property type="entry name" value="MFS general substrate transporter"/>
    <property type="match status" value="1"/>
</dbReference>
<accession>A0ABR0ETU1</accession>
<evidence type="ECO:0000313" key="4">
    <source>
        <dbReference type="EMBL" id="KAK4504588.1"/>
    </source>
</evidence>
<dbReference type="Proteomes" id="UP001305779">
    <property type="component" value="Unassembled WGS sequence"/>
</dbReference>
<sequence>MSTEEAPTHQQPPNGGVAAWTKTLGCFMIYMNTWGIATSFGVYQSYYQQYTLRDYSASTISWIGTTQVFLLFFIAIIAGPIYDRGNSQWFLYVGCTLIVFGYFMLSLATRLYQIFLSQSACVGIAVSTVAQAFSTKQPIALGLASTGSAIGGTIFPIIFRQLTPSIGLSWTNRVFGFLLLATSVMAAFLLRKSS</sequence>
<comment type="similarity">
    <text evidence="2">Belongs to the major facilitator superfamily. Monocarboxylate porter (TC 2.A.1.13) family.</text>
</comment>
<name>A0ABR0ETU1_ZASCE</name>
<dbReference type="EMBL" id="JAXOVC010000003">
    <property type="protein sequence ID" value="KAK4504588.1"/>
    <property type="molecule type" value="Genomic_DNA"/>
</dbReference>
<evidence type="ECO:0008006" key="6">
    <source>
        <dbReference type="Google" id="ProtNLM"/>
    </source>
</evidence>
<proteinExistence type="inferred from homology"/>
<feature type="transmembrane region" description="Helical" evidence="3">
    <location>
        <begin position="140"/>
        <end position="158"/>
    </location>
</feature>
<protein>
    <recommendedName>
        <fullName evidence="6">Major facilitator superfamily (MFS) profile domain-containing protein</fullName>
    </recommendedName>
</protein>
<evidence type="ECO:0000256" key="3">
    <source>
        <dbReference type="SAM" id="Phobius"/>
    </source>
</evidence>
<feature type="transmembrane region" description="Helical" evidence="3">
    <location>
        <begin position="170"/>
        <end position="190"/>
    </location>
</feature>
<keyword evidence="3" id="KW-0812">Transmembrane</keyword>
<reference evidence="4 5" key="1">
    <citation type="journal article" date="2023" name="G3 (Bethesda)">
        <title>A chromosome-level genome assembly of Zasmidium syzygii isolated from banana leaves.</title>
        <authorList>
            <person name="van Westerhoven A.C."/>
            <person name="Mehrabi R."/>
            <person name="Talebi R."/>
            <person name="Steentjes M.B.F."/>
            <person name="Corcolon B."/>
            <person name="Chong P.A."/>
            <person name="Kema G.H.J."/>
            <person name="Seidl M.F."/>
        </authorList>
    </citation>
    <scope>NUCLEOTIDE SEQUENCE [LARGE SCALE GENOMIC DNA]</scope>
    <source>
        <strain evidence="4 5">P124</strain>
    </source>
</reference>
<dbReference type="InterPro" id="IPR011701">
    <property type="entry name" value="MFS"/>
</dbReference>
<gene>
    <name evidence="4" type="ORF">PRZ48_005504</name>
</gene>
<dbReference type="Pfam" id="PF07690">
    <property type="entry name" value="MFS_1"/>
    <property type="match status" value="1"/>
</dbReference>
<feature type="transmembrane region" description="Helical" evidence="3">
    <location>
        <begin position="89"/>
        <end position="108"/>
    </location>
</feature>
<feature type="transmembrane region" description="Helical" evidence="3">
    <location>
        <begin position="114"/>
        <end position="133"/>
    </location>
</feature>
<organism evidence="4 5">
    <name type="scientific">Zasmidium cellare</name>
    <name type="common">Wine cellar mold</name>
    <name type="synonym">Racodium cellare</name>
    <dbReference type="NCBI Taxonomy" id="395010"/>
    <lineage>
        <taxon>Eukaryota</taxon>
        <taxon>Fungi</taxon>
        <taxon>Dikarya</taxon>
        <taxon>Ascomycota</taxon>
        <taxon>Pezizomycotina</taxon>
        <taxon>Dothideomycetes</taxon>
        <taxon>Dothideomycetidae</taxon>
        <taxon>Mycosphaerellales</taxon>
        <taxon>Mycosphaerellaceae</taxon>
        <taxon>Zasmidium</taxon>
    </lineage>
</organism>
<dbReference type="PANTHER" id="PTHR11360:SF234">
    <property type="entry name" value="MFS-TYPE TRANSPORTER DBAD-RELATED"/>
    <property type="match status" value="1"/>
</dbReference>
<keyword evidence="3" id="KW-1133">Transmembrane helix</keyword>
<dbReference type="InterPro" id="IPR050327">
    <property type="entry name" value="Proton-linked_MCT"/>
</dbReference>
<dbReference type="InterPro" id="IPR036259">
    <property type="entry name" value="MFS_trans_sf"/>
</dbReference>
<dbReference type="PANTHER" id="PTHR11360">
    <property type="entry name" value="MONOCARBOXYLATE TRANSPORTER"/>
    <property type="match status" value="1"/>
</dbReference>
<comment type="caution">
    <text evidence="4">The sequence shown here is derived from an EMBL/GenBank/DDBJ whole genome shotgun (WGS) entry which is preliminary data.</text>
</comment>
<keyword evidence="3" id="KW-0472">Membrane</keyword>
<comment type="subcellular location">
    <subcellularLocation>
        <location evidence="1">Membrane</location>
        <topology evidence="1">Multi-pass membrane protein</topology>
    </subcellularLocation>
</comment>
<evidence type="ECO:0000313" key="5">
    <source>
        <dbReference type="Proteomes" id="UP001305779"/>
    </source>
</evidence>
<evidence type="ECO:0000256" key="2">
    <source>
        <dbReference type="ARBA" id="ARBA00006727"/>
    </source>
</evidence>
<feature type="transmembrane region" description="Helical" evidence="3">
    <location>
        <begin position="60"/>
        <end position="82"/>
    </location>
</feature>
<evidence type="ECO:0000256" key="1">
    <source>
        <dbReference type="ARBA" id="ARBA00004141"/>
    </source>
</evidence>